<reference evidence="2" key="1">
    <citation type="submission" date="2019-10" db="EMBL/GenBank/DDBJ databases">
        <authorList>
            <person name="Soares A.E.R."/>
            <person name="Aleixo A."/>
            <person name="Schneider P."/>
            <person name="Miyaki C.Y."/>
            <person name="Schneider M.P."/>
            <person name="Mello C."/>
            <person name="Vasconcelos A.T.R."/>
        </authorList>
    </citation>
    <scope>NUCLEOTIDE SEQUENCE</scope>
    <source>
        <tissue evidence="2">Muscle</tissue>
    </source>
</reference>
<evidence type="ECO:0000313" key="3">
    <source>
        <dbReference type="Proteomes" id="UP001145742"/>
    </source>
</evidence>
<evidence type="ECO:0000256" key="1">
    <source>
        <dbReference type="SAM" id="MobiDB-lite"/>
    </source>
</evidence>
<organism evidence="2 3">
    <name type="scientific">Willisornis vidua</name>
    <name type="common">Xingu scale-backed antbird</name>
    <dbReference type="NCBI Taxonomy" id="1566151"/>
    <lineage>
        <taxon>Eukaryota</taxon>
        <taxon>Metazoa</taxon>
        <taxon>Chordata</taxon>
        <taxon>Craniata</taxon>
        <taxon>Vertebrata</taxon>
        <taxon>Euteleostomi</taxon>
        <taxon>Archelosauria</taxon>
        <taxon>Archosauria</taxon>
        <taxon>Dinosauria</taxon>
        <taxon>Saurischia</taxon>
        <taxon>Theropoda</taxon>
        <taxon>Coelurosauria</taxon>
        <taxon>Aves</taxon>
        <taxon>Neognathae</taxon>
        <taxon>Neoaves</taxon>
        <taxon>Telluraves</taxon>
        <taxon>Australaves</taxon>
        <taxon>Passeriformes</taxon>
        <taxon>Thamnophilidae</taxon>
        <taxon>Willisornis</taxon>
    </lineage>
</organism>
<gene>
    <name evidence="2" type="ORF">WISP_72899</name>
</gene>
<dbReference type="Proteomes" id="UP001145742">
    <property type="component" value="Unassembled WGS sequence"/>
</dbReference>
<dbReference type="EMBL" id="WHWB01033845">
    <property type="protein sequence ID" value="KAJ7416222.1"/>
    <property type="molecule type" value="Genomic_DNA"/>
</dbReference>
<keyword evidence="3" id="KW-1185">Reference proteome</keyword>
<proteinExistence type="predicted"/>
<sequence length="201" mass="21901">MIETVRFSEHGECNYVQLVIGSPEESAEAHSQAGRAPGHLEESSLHPPVVSPPSSPHGTLSPDEQGSSGLEFMGDILPDVWAGLFCQQQQLLDPVQPWLRQRPKGIYRDQWPLVESSESCILHYLCIYGPDAEVLIPRLVFLGEHTALLVQGLISAIADQCSEEAQRLLDSHTAEIENDSPSLNTSSSSSSSSSRSTSNRP</sequence>
<protein>
    <submittedName>
        <fullName evidence="2">E3 ubiquitin-protein ligase Topors-like protein</fullName>
    </submittedName>
</protein>
<feature type="region of interest" description="Disordered" evidence="1">
    <location>
        <begin position="24"/>
        <end position="68"/>
    </location>
</feature>
<name>A0ABQ9DC70_9PASS</name>
<feature type="compositionally biased region" description="Low complexity" evidence="1">
    <location>
        <begin position="180"/>
        <end position="201"/>
    </location>
</feature>
<evidence type="ECO:0000313" key="2">
    <source>
        <dbReference type="EMBL" id="KAJ7416222.1"/>
    </source>
</evidence>
<accession>A0ABQ9DC70</accession>
<comment type="caution">
    <text evidence="2">The sequence shown here is derived from an EMBL/GenBank/DDBJ whole genome shotgun (WGS) entry which is preliminary data.</text>
</comment>
<feature type="region of interest" description="Disordered" evidence="1">
    <location>
        <begin position="170"/>
        <end position="201"/>
    </location>
</feature>